<evidence type="ECO:0000256" key="12">
    <source>
        <dbReference type="RuleBase" id="RU003519"/>
    </source>
</evidence>
<keyword evidence="4 12" id="KW-0336">GPI-anchor</keyword>
<keyword evidence="3" id="KW-1003">Cell membrane</keyword>
<dbReference type="GO" id="GO:0098552">
    <property type="term" value="C:side of membrane"/>
    <property type="evidence" value="ECO:0007669"/>
    <property type="project" value="UniProtKB-KW"/>
</dbReference>
<evidence type="ECO:0000256" key="4">
    <source>
        <dbReference type="ARBA" id="ARBA00022622"/>
    </source>
</evidence>
<comment type="subcellular location">
    <subcellularLocation>
        <location evidence="1 12">Cell membrane</location>
        <topology evidence="1 12">Lipid-anchor</topology>
        <topology evidence="1 12">GPI-anchor</topology>
    </subcellularLocation>
</comment>
<proteinExistence type="inferred from homology"/>
<dbReference type="PANTHER" id="PTHR10822:SF30">
    <property type="entry name" value="DALLY-LIKE, ISOFORM A"/>
    <property type="match status" value="1"/>
</dbReference>
<evidence type="ECO:0000256" key="8">
    <source>
        <dbReference type="ARBA" id="ARBA00023180"/>
    </source>
</evidence>
<evidence type="ECO:0000313" key="14">
    <source>
        <dbReference type="EMBL" id="CAL1261476.1"/>
    </source>
</evidence>
<evidence type="ECO:0000256" key="5">
    <source>
        <dbReference type="ARBA" id="ARBA00022729"/>
    </source>
</evidence>
<keyword evidence="8" id="KW-0325">Glycoprotein</keyword>
<evidence type="ECO:0000256" key="9">
    <source>
        <dbReference type="ARBA" id="ARBA00023207"/>
    </source>
</evidence>
<dbReference type="GO" id="GO:0009986">
    <property type="term" value="C:cell surface"/>
    <property type="evidence" value="ECO:0007669"/>
    <property type="project" value="TreeGrafter"/>
</dbReference>
<evidence type="ECO:0000256" key="13">
    <source>
        <dbReference type="SAM" id="SignalP"/>
    </source>
</evidence>
<name>A0AAV1YRG2_9ARAC</name>
<evidence type="ECO:0000256" key="2">
    <source>
        <dbReference type="ARBA" id="ARBA00010260"/>
    </source>
</evidence>
<organism evidence="14 15">
    <name type="scientific">Larinioides sclopetarius</name>
    <dbReference type="NCBI Taxonomy" id="280406"/>
    <lineage>
        <taxon>Eukaryota</taxon>
        <taxon>Metazoa</taxon>
        <taxon>Ecdysozoa</taxon>
        <taxon>Arthropoda</taxon>
        <taxon>Chelicerata</taxon>
        <taxon>Arachnida</taxon>
        <taxon>Araneae</taxon>
        <taxon>Araneomorphae</taxon>
        <taxon>Entelegynae</taxon>
        <taxon>Araneoidea</taxon>
        <taxon>Araneidae</taxon>
        <taxon>Larinioides</taxon>
    </lineage>
</organism>
<evidence type="ECO:0000256" key="11">
    <source>
        <dbReference type="RuleBase" id="RU003518"/>
    </source>
</evidence>
<evidence type="ECO:0000256" key="3">
    <source>
        <dbReference type="ARBA" id="ARBA00022475"/>
    </source>
</evidence>
<evidence type="ECO:0000313" key="15">
    <source>
        <dbReference type="Proteomes" id="UP001497382"/>
    </source>
</evidence>
<gene>
    <name evidence="14" type="ORF">LARSCL_LOCUS420</name>
</gene>
<dbReference type="Proteomes" id="UP001497382">
    <property type="component" value="Unassembled WGS sequence"/>
</dbReference>
<dbReference type="GO" id="GO:1905475">
    <property type="term" value="P:regulation of protein localization to membrane"/>
    <property type="evidence" value="ECO:0007669"/>
    <property type="project" value="TreeGrafter"/>
</dbReference>
<dbReference type="PANTHER" id="PTHR10822">
    <property type="entry name" value="GLYPICAN"/>
    <property type="match status" value="1"/>
</dbReference>
<dbReference type="Pfam" id="PF01153">
    <property type="entry name" value="Glypican"/>
    <property type="match status" value="1"/>
</dbReference>
<keyword evidence="9 12" id="KW-0357">Heparan sulfate</keyword>
<evidence type="ECO:0000256" key="7">
    <source>
        <dbReference type="ARBA" id="ARBA00023136"/>
    </source>
</evidence>
<protein>
    <recommendedName>
        <fullName evidence="16">Glypican-6</fullName>
    </recommendedName>
</protein>
<dbReference type="EMBL" id="CAXIEN010000002">
    <property type="protein sequence ID" value="CAL1261476.1"/>
    <property type="molecule type" value="Genomic_DNA"/>
</dbReference>
<feature type="chain" id="PRO_5043595294" description="Glypican-6" evidence="13">
    <location>
        <begin position="24"/>
        <end position="549"/>
    </location>
</feature>
<keyword evidence="15" id="KW-1185">Reference proteome</keyword>
<dbReference type="GO" id="GO:0005576">
    <property type="term" value="C:extracellular region"/>
    <property type="evidence" value="ECO:0007669"/>
    <property type="project" value="TreeGrafter"/>
</dbReference>
<comment type="similarity">
    <text evidence="2 11">Belongs to the glypican family.</text>
</comment>
<dbReference type="AlphaFoldDB" id="A0AAV1YRG2"/>
<keyword evidence="5 13" id="KW-0732">Signal</keyword>
<comment type="function">
    <text evidence="12">Cell surface proteoglycan.</text>
</comment>
<feature type="signal peptide" evidence="13">
    <location>
        <begin position="1"/>
        <end position="23"/>
    </location>
</feature>
<dbReference type="GO" id="GO:0005886">
    <property type="term" value="C:plasma membrane"/>
    <property type="evidence" value="ECO:0007669"/>
    <property type="project" value="UniProtKB-SubCell"/>
</dbReference>
<sequence>MKLILCAALCINLLLIKVTVVKALSCSNVKYAYTTKGFDDGDVPKSAISGEHLRICERGLTCCTEEMEHKLSTHSRAEFDKLLHNTIGELKDIFETHTHRFDEFFRELLKVSRRGFHDMFVRTYGQLYEQNAYLFSSMFDDLEKYYATGGVDLEDAMDDFFHRLYGKMFQVLNAQHRFDNRYLECVSEQMNELKPFGDVPSKLMLDIKRSFVATRTFVQALSVGKDVVKSIMEACISVGPTPECSRALMKMAYCPHCHGLPDLKPCSPYCLYVLNNCLNNHIAFGSEWSSFIDSLINLVSRLENSYNIESVLEPIDIKISEAIMNFQENGVAISKKLFHKCGKPRLGKRDLSDQEIPLEKLKFLHNHGARPTTAAGTSIERLVDNLKKKTKRIKKFWQELPLKMCSHSLMEEGSQGCWDGNAETKNVNASIKHLLPFKDSKEPSENPIINQQILTLNLISTKLSHAYRGLDVEWEDSADSSSGSGSGSGFGHIATAEDFEDLFFSVPRALPTDKVPPSYQTPATTSSGNLEYFSFNILILVIFTKWALS</sequence>
<keyword evidence="10 12" id="KW-0449">Lipoprotein</keyword>
<dbReference type="GO" id="GO:0016477">
    <property type="term" value="P:cell migration"/>
    <property type="evidence" value="ECO:0007669"/>
    <property type="project" value="TreeGrafter"/>
</dbReference>
<keyword evidence="7 12" id="KW-0472">Membrane</keyword>
<comment type="caution">
    <text evidence="14">The sequence shown here is derived from an EMBL/GenBank/DDBJ whole genome shotgun (WGS) entry which is preliminary data.</text>
</comment>
<dbReference type="InterPro" id="IPR001863">
    <property type="entry name" value="Glypican"/>
</dbReference>
<keyword evidence="6 12" id="KW-0654">Proteoglycan</keyword>
<dbReference type="GO" id="GO:0045202">
    <property type="term" value="C:synapse"/>
    <property type="evidence" value="ECO:0007669"/>
    <property type="project" value="TreeGrafter"/>
</dbReference>
<dbReference type="GO" id="GO:0009966">
    <property type="term" value="P:regulation of signal transduction"/>
    <property type="evidence" value="ECO:0007669"/>
    <property type="project" value="InterPro"/>
</dbReference>
<evidence type="ECO:0000256" key="1">
    <source>
        <dbReference type="ARBA" id="ARBA00004609"/>
    </source>
</evidence>
<evidence type="ECO:0000256" key="10">
    <source>
        <dbReference type="ARBA" id="ARBA00023288"/>
    </source>
</evidence>
<evidence type="ECO:0000256" key="6">
    <source>
        <dbReference type="ARBA" id="ARBA00022974"/>
    </source>
</evidence>
<reference evidence="14 15" key="1">
    <citation type="submission" date="2024-04" db="EMBL/GenBank/DDBJ databases">
        <authorList>
            <person name="Rising A."/>
            <person name="Reimegard J."/>
            <person name="Sonavane S."/>
            <person name="Akerstrom W."/>
            <person name="Nylinder S."/>
            <person name="Hedman E."/>
            <person name="Kallberg Y."/>
        </authorList>
    </citation>
    <scope>NUCLEOTIDE SEQUENCE [LARGE SCALE GENOMIC DNA]</scope>
</reference>
<evidence type="ECO:0008006" key="16">
    <source>
        <dbReference type="Google" id="ProtNLM"/>
    </source>
</evidence>
<accession>A0AAV1YRG2</accession>